<dbReference type="PANTHER" id="PTHR28629">
    <property type="entry name" value="TRIOKINASE/FMN CYCLASE"/>
    <property type="match status" value="1"/>
</dbReference>
<dbReference type="Pfam" id="PF02734">
    <property type="entry name" value="Dak2"/>
    <property type="match status" value="1"/>
</dbReference>
<dbReference type="InterPro" id="IPR004007">
    <property type="entry name" value="DhaL_dom"/>
</dbReference>
<dbReference type="AlphaFoldDB" id="A0AAU9DIW0"/>
<dbReference type="Proteomes" id="UP001348817">
    <property type="component" value="Chromosome"/>
</dbReference>
<dbReference type="FunFam" id="1.25.40.340:FF:000002">
    <property type="entry name" value="Dihydroxyacetone kinase, L subunit"/>
    <property type="match status" value="1"/>
</dbReference>
<keyword evidence="2" id="KW-0418">Kinase</keyword>
<proteinExistence type="predicted"/>
<dbReference type="EMBL" id="AP025314">
    <property type="protein sequence ID" value="BDD11095.1"/>
    <property type="molecule type" value="Genomic_DNA"/>
</dbReference>
<name>A0AAU9DIW0_9BACT</name>
<dbReference type="RefSeq" id="WP_338392611.1">
    <property type="nucleotide sequence ID" value="NZ_AP025314.1"/>
</dbReference>
<organism evidence="4 5">
    <name type="scientific">Fulvitalea axinellae</name>
    <dbReference type="NCBI Taxonomy" id="1182444"/>
    <lineage>
        <taxon>Bacteria</taxon>
        <taxon>Pseudomonadati</taxon>
        <taxon>Bacteroidota</taxon>
        <taxon>Cytophagia</taxon>
        <taxon>Cytophagales</taxon>
        <taxon>Persicobacteraceae</taxon>
        <taxon>Fulvitalea</taxon>
    </lineage>
</organism>
<protein>
    <recommendedName>
        <fullName evidence="3">DhaL domain-containing protein</fullName>
    </recommendedName>
</protein>
<dbReference type="Gene3D" id="1.25.40.340">
    <property type="match status" value="1"/>
</dbReference>
<dbReference type="GO" id="GO:0005829">
    <property type="term" value="C:cytosol"/>
    <property type="evidence" value="ECO:0007669"/>
    <property type="project" value="TreeGrafter"/>
</dbReference>
<dbReference type="SMART" id="SM01120">
    <property type="entry name" value="Dak2"/>
    <property type="match status" value="1"/>
</dbReference>
<evidence type="ECO:0000256" key="2">
    <source>
        <dbReference type="ARBA" id="ARBA00022777"/>
    </source>
</evidence>
<evidence type="ECO:0000256" key="1">
    <source>
        <dbReference type="ARBA" id="ARBA00022679"/>
    </source>
</evidence>
<gene>
    <name evidence="4" type="ORF">FUAX_35270</name>
</gene>
<dbReference type="PANTHER" id="PTHR28629:SF4">
    <property type="entry name" value="TRIOKINASE_FMN CYCLASE"/>
    <property type="match status" value="1"/>
</dbReference>
<evidence type="ECO:0000313" key="4">
    <source>
        <dbReference type="EMBL" id="BDD11095.1"/>
    </source>
</evidence>
<dbReference type="GO" id="GO:0019563">
    <property type="term" value="P:glycerol catabolic process"/>
    <property type="evidence" value="ECO:0007669"/>
    <property type="project" value="TreeGrafter"/>
</dbReference>
<keyword evidence="5" id="KW-1185">Reference proteome</keyword>
<reference evidence="4 5" key="1">
    <citation type="submission" date="2021-12" db="EMBL/GenBank/DDBJ databases">
        <title>Genome sequencing of bacteria with rrn-lacking chromosome and rrn-plasmid.</title>
        <authorList>
            <person name="Anda M."/>
            <person name="Iwasaki W."/>
        </authorList>
    </citation>
    <scope>NUCLEOTIDE SEQUENCE [LARGE SCALE GENOMIC DNA]</scope>
    <source>
        <strain evidence="4 5">DSM 100852</strain>
    </source>
</reference>
<sequence>MEKITIDQFKGMINNAFEKVSARADEFSKLDAVAGDGDHGTAIVAAMGAINEAAQKGEEFKAMLGDMGFGAMSQSCGSTSTLSGALYLGMSDCAAGTELDVKAVGNMFDAGLANVRKSTKADVGNKTVMDALIPAIEALKTYEGDNVVEQFQQAAKAASEGAEKTIEMQASFGRARNMGERSIGHLDPGAASMACIFEAFASSLA</sequence>
<dbReference type="KEGG" id="fax:FUAX_35270"/>
<dbReference type="InterPro" id="IPR036117">
    <property type="entry name" value="DhaL_dom_sf"/>
</dbReference>
<feature type="domain" description="DhaL" evidence="3">
    <location>
        <begin position="7"/>
        <end position="202"/>
    </location>
</feature>
<dbReference type="SUPFAM" id="SSF101473">
    <property type="entry name" value="DhaL-like"/>
    <property type="match status" value="1"/>
</dbReference>
<evidence type="ECO:0000313" key="5">
    <source>
        <dbReference type="Proteomes" id="UP001348817"/>
    </source>
</evidence>
<accession>A0AAU9DIW0</accession>
<dbReference type="InterPro" id="IPR050861">
    <property type="entry name" value="Dihydroxyacetone_Kinase"/>
</dbReference>
<evidence type="ECO:0000259" key="3">
    <source>
        <dbReference type="PROSITE" id="PS51480"/>
    </source>
</evidence>
<dbReference type="PROSITE" id="PS51480">
    <property type="entry name" value="DHAL"/>
    <property type="match status" value="1"/>
</dbReference>
<keyword evidence="1" id="KW-0808">Transferase</keyword>
<dbReference type="GO" id="GO:0004371">
    <property type="term" value="F:glycerone kinase activity"/>
    <property type="evidence" value="ECO:0007669"/>
    <property type="project" value="InterPro"/>
</dbReference>